<evidence type="ECO:0000313" key="5">
    <source>
        <dbReference type="Proteomes" id="UP000248066"/>
    </source>
</evidence>
<dbReference type="GO" id="GO:0030435">
    <property type="term" value="P:sporulation resulting in formation of a cellular spore"/>
    <property type="evidence" value="ECO:0007669"/>
    <property type="project" value="UniProtKB-KW"/>
</dbReference>
<dbReference type="Pfam" id="PF05389">
    <property type="entry name" value="MecA"/>
    <property type="match status" value="1"/>
</dbReference>
<dbReference type="Proteomes" id="UP000248066">
    <property type="component" value="Unassembled WGS sequence"/>
</dbReference>
<reference evidence="4 5" key="1">
    <citation type="submission" date="2017-10" db="EMBL/GenBank/DDBJ databases">
        <title>Bacillus sp. nov., a halophilic bacterium isolated from a Yangshapao Lake.</title>
        <authorList>
            <person name="Wang H."/>
        </authorList>
    </citation>
    <scope>NUCLEOTIDE SEQUENCE [LARGE SCALE GENOMIC DNA]</scope>
    <source>
        <strain evidence="4 5">YSP-3</strain>
    </source>
</reference>
<evidence type="ECO:0000256" key="3">
    <source>
        <dbReference type="HAMAP-Rule" id="MF_01124"/>
    </source>
</evidence>
<keyword evidence="3" id="KW-0749">Sporulation</keyword>
<comment type="function">
    <text evidence="3">Enables the recognition and targeting of unfolded and aggregated proteins to the ClpC protease or to other proteins involved in proteolysis. Acts negatively in the development of competence by binding ComK and recruiting it to the ClpCP protease. When overexpressed, inhibits sporulation. Also involved in Spx degradation by ClpC.</text>
</comment>
<comment type="similarity">
    <text evidence="1 3">Belongs to the MecA family.</text>
</comment>
<sequence>MRLERLAYDKIKIFLTFDDLKDRGISKEELWMDVPKVHDLFREMILEASRELGFDPDGPVVVEVFSLPAQGMVIIVSKSSEEVDADDESFDDSYIELQITLGETEDIVYECADFEDVIQLCHRLNQLGVTAGQLIAFLGRYYLHFTDHDLLGDPESFIAVLAEYGQSSHVTIHRLEEYGKMIMKNDAVKQMITFFK</sequence>
<dbReference type="PANTHER" id="PTHR39161">
    <property type="entry name" value="ADAPTER PROTEIN MECA"/>
    <property type="match status" value="1"/>
</dbReference>
<dbReference type="PIRSF" id="PIRSF029008">
    <property type="entry name" value="MecA"/>
    <property type="match status" value="1"/>
</dbReference>
<protein>
    <recommendedName>
        <fullName evidence="3">Adapter protein MecA</fullName>
    </recommendedName>
</protein>
<dbReference type="GO" id="GO:0042174">
    <property type="term" value="P:negative regulation of sporulation resulting in formation of a cellular spore"/>
    <property type="evidence" value="ECO:0007669"/>
    <property type="project" value="UniProtKB-UniRule"/>
</dbReference>
<dbReference type="GO" id="GO:0030420">
    <property type="term" value="P:establishment of competence for transformation"/>
    <property type="evidence" value="ECO:0007669"/>
    <property type="project" value="UniProtKB-KW"/>
</dbReference>
<keyword evidence="5" id="KW-1185">Reference proteome</keyword>
<dbReference type="RefSeq" id="WP_110518335.1">
    <property type="nucleotide sequence ID" value="NZ_PDOF01000001.1"/>
</dbReference>
<proteinExistence type="inferred from homology"/>
<gene>
    <name evidence="3" type="primary">mecA</name>
    <name evidence="4" type="ORF">CR205_07620</name>
</gene>
<comment type="subunit">
    <text evidence="2 3">Homodimer.</text>
</comment>
<dbReference type="NCBIfam" id="NF002781">
    <property type="entry name" value="PRK02899.1"/>
    <property type="match status" value="1"/>
</dbReference>
<dbReference type="OrthoDB" id="2085234at2"/>
<dbReference type="Gene3D" id="3.30.70.1950">
    <property type="match status" value="1"/>
</dbReference>
<name>A0A2W0HEM1_9BACI</name>
<dbReference type="HAMAP" id="MF_01124">
    <property type="entry name" value="MecA"/>
    <property type="match status" value="1"/>
</dbReference>
<dbReference type="AlphaFoldDB" id="A0A2W0HEM1"/>
<organism evidence="4 5">
    <name type="scientific">Alteribacter lacisalsi</name>
    <dbReference type="NCBI Taxonomy" id="2045244"/>
    <lineage>
        <taxon>Bacteria</taxon>
        <taxon>Bacillati</taxon>
        <taxon>Bacillota</taxon>
        <taxon>Bacilli</taxon>
        <taxon>Bacillales</taxon>
        <taxon>Bacillaceae</taxon>
        <taxon>Alteribacter</taxon>
    </lineage>
</organism>
<evidence type="ECO:0000313" key="4">
    <source>
        <dbReference type="EMBL" id="PYZ98450.1"/>
    </source>
</evidence>
<dbReference type="EMBL" id="PDOF01000001">
    <property type="protein sequence ID" value="PYZ98450.1"/>
    <property type="molecule type" value="Genomic_DNA"/>
</dbReference>
<keyword evidence="3" id="KW-0178">Competence</keyword>
<dbReference type="InterPro" id="IPR038471">
    <property type="entry name" value="MecA_C_sf"/>
</dbReference>
<dbReference type="GO" id="GO:0045808">
    <property type="term" value="P:negative regulation of establishment of competence for transformation"/>
    <property type="evidence" value="ECO:0007669"/>
    <property type="project" value="UniProtKB-UniRule"/>
</dbReference>
<evidence type="ECO:0000256" key="2">
    <source>
        <dbReference type="ARBA" id="ARBA00011738"/>
    </source>
</evidence>
<dbReference type="InterPro" id="IPR008681">
    <property type="entry name" value="Neg-reg_MecA"/>
</dbReference>
<dbReference type="GO" id="GO:0030674">
    <property type="term" value="F:protein-macromolecule adaptor activity"/>
    <property type="evidence" value="ECO:0007669"/>
    <property type="project" value="UniProtKB-UniRule"/>
</dbReference>
<comment type="caution">
    <text evidence="4">The sequence shown here is derived from an EMBL/GenBank/DDBJ whole genome shotgun (WGS) entry which is preliminary data.</text>
</comment>
<comment type="domain">
    <text evidence="3">The N-terminal domain has binding sites for ComK and probably for unfolded/aggregated proteins; the C-terminal domain interacts with ClpC.</text>
</comment>
<dbReference type="PANTHER" id="PTHR39161:SF2">
    <property type="entry name" value="ADAPTER PROTEIN MECA 2"/>
    <property type="match status" value="1"/>
</dbReference>
<accession>A0A2W0HEM1</accession>
<evidence type="ECO:0000256" key="1">
    <source>
        <dbReference type="ARBA" id="ARBA00005397"/>
    </source>
</evidence>